<feature type="region of interest" description="Disordered" evidence="1">
    <location>
        <begin position="133"/>
        <end position="156"/>
    </location>
</feature>
<evidence type="ECO:0000313" key="4">
    <source>
        <dbReference type="RefSeq" id="XP_033530132.1"/>
    </source>
</evidence>
<evidence type="ECO:0000313" key="2">
    <source>
        <dbReference type="EMBL" id="KAF1808501.1"/>
    </source>
</evidence>
<dbReference type="OrthoDB" id="5397087at2759"/>
<sequence>MPPAKKKDSSKQTKSGRTSEENQERAYIAASRRSDRSFEARWESAQRASEIHKKRTGRGFKLSHEIVMNEEIYEEEDDFEARFLSRVGVPAPKDFSLTERLAAYHAAGVPAERLSGFDQPLELLGFAPQQTRHTLPQGNMATPNQRTGEARNHPYPVTMGQRRTLRNRRASVVPSTGHSMADEDALSPNLRDSLERRSSVVGSQDRNQRYATQSPNMWQSPIGSGHRDQMRRLAEQTFPQRTDPTFQFNSEMKTLPPKSGPLTPTARDPDFPLGYGPWSSYTSFYTDNPMGSVDADTPSCLRSDGNPMSPPVFSANELASPHLHAQEPFFGNRGNVAGGGSNDDPVFLDPCFGMDGIDQFNETLSLGYPVMESPACQNDDYSGNLYGIPKEQGFTPLQASWFPIDPSKSFDSFQDETRETDLGLDSEWLNLINSSNEIDAAPGA</sequence>
<organism evidence="2">
    <name type="scientific">Eremomyces bilateralis CBS 781.70</name>
    <dbReference type="NCBI Taxonomy" id="1392243"/>
    <lineage>
        <taxon>Eukaryota</taxon>
        <taxon>Fungi</taxon>
        <taxon>Dikarya</taxon>
        <taxon>Ascomycota</taxon>
        <taxon>Pezizomycotina</taxon>
        <taxon>Dothideomycetes</taxon>
        <taxon>Dothideomycetes incertae sedis</taxon>
        <taxon>Eremomycetales</taxon>
        <taxon>Eremomycetaceae</taxon>
        <taxon>Eremomyces</taxon>
    </lineage>
</organism>
<feature type="compositionally biased region" description="Polar residues" evidence="1">
    <location>
        <begin position="133"/>
        <end position="147"/>
    </location>
</feature>
<evidence type="ECO:0000256" key="1">
    <source>
        <dbReference type="SAM" id="MobiDB-lite"/>
    </source>
</evidence>
<feature type="compositionally biased region" description="Polar residues" evidence="1">
    <location>
        <begin position="200"/>
        <end position="222"/>
    </location>
</feature>
<protein>
    <submittedName>
        <fullName evidence="2 4">Uncharacterized protein</fullName>
    </submittedName>
</protein>
<dbReference type="GeneID" id="54415043"/>
<dbReference type="AlphaFoldDB" id="A0A6G1FS32"/>
<name>A0A6G1FS32_9PEZI</name>
<reference evidence="4" key="2">
    <citation type="submission" date="2020-04" db="EMBL/GenBank/DDBJ databases">
        <authorList>
            <consortium name="NCBI Genome Project"/>
        </authorList>
    </citation>
    <scope>NUCLEOTIDE SEQUENCE</scope>
    <source>
        <strain evidence="4">CBS 781.70</strain>
    </source>
</reference>
<proteinExistence type="predicted"/>
<feature type="compositionally biased region" description="Polar residues" evidence="1">
    <location>
        <begin position="243"/>
        <end position="252"/>
    </location>
</feature>
<feature type="region of interest" description="Disordered" evidence="1">
    <location>
        <begin position="1"/>
        <end position="34"/>
    </location>
</feature>
<dbReference type="RefSeq" id="XP_033530132.1">
    <property type="nucleotide sequence ID" value="XM_033674473.1"/>
</dbReference>
<feature type="compositionally biased region" description="Basic and acidic residues" evidence="1">
    <location>
        <begin position="1"/>
        <end position="24"/>
    </location>
</feature>
<reference evidence="2 4" key="1">
    <citation type="submission" date="2020-01" db="EMBL/GenBank/DDBJ databases">
        <authorList>
            <consortium name="DOE Joint Genome Institute"/>
            <person name="Haridas S."/>
            <person name="Albert R."/>
            <person name="Binder M."/>
            <person name="Bloem J."/>
            <person name="Labutti K."/>
            <person name="Salamov A."/>
            <person name="Andreopoulos B."/>
            <person name="Baker S.E."/>
            <person name="Barry K."/>
            <person name="Bills G."/>
            <person name="Bluhm B.H."/>
            <person name="Cannon C."/>
            <person name="Castanera R."/>
            <person name="Culley D.E."/>
            <person name="Daum C."/>
            <person name="Ezra D."/>
            <person name="Gonzalez J.B."/>
            <person name="Henrissat B."/>
            <person name="Kuo A."/>
            <person name="Liang C."/>
            <person name="Lipzen A."/>
            <person name="Lutzoni F."/>
            <person name="Magnuson J."/>
            <person name="Mondo S."/>
            <person name="Nolan M."/>
            <person name="Ohm R."/>
            <person name="Pangilinan J."/>
            <person name="Park H.-J."/>
            <person name="Ramirez L."/>
            <person name="Alfaro M."/>
            <person name="Sun H."/>
            <person name="Tritt A."/>
            <person name="Yoshinaga Y."/>
            <person name="Zwiers L.-H."/>
            <person name="Turgeon B.G."/>
            <person name="Goodwin S.B."/>
            <person name="Spatafora J.W."/>
            <person name="Crous P.W."/>
            <person name="Grigoriev I.V."/>
        </authorList>
    </citation>
    <scope>NUCLEOTIDE SEQUENCE</scope>
    <source>
        <strain evidence="2 4">CBS 781.70</strain>
    </source>
</reference>
<reference evidence="4" key="3">
    <citation type="submission" date="2025-04" db="UniProtKB">
        <authorList>
            <consortium name="RefSeq"/>
        </authorList>
    </citation>
    <scope>IDENTIFICATION</scope>
    <source>
        <strain evidence="4">CBS 781.70</strain>
    </source>
</reference>
<evidence type="ECO:0000313" key="3">
    <source>
        <dbReference type="Proteomes" id="UP000504638"/>
    </source>
</evidence>
<feature type="region of interest" description="Disordered" evidence="1">
    <location>
        <begin position="243"/>
        <end position="263"/>
    </location>
</feature>
<accession>A0A6G1FS32</accession>
<keyword evidence="3" id="KW-1185">Reference proteome</keyword>
<dbReference type="EMBL" id="ML975183">
    <property type="protein sequence ID" value="KAF1808501.1"/>
    <property type="molecule type" value="Genomic_DNA"/>
</dbReference>
<gene>
    <name evidence="2 4" type="ORF">P152DRAFT_218980</name>
</gene>
<dbReference type="Proteomes" id="UP000504638">
    <property type="component" value="Unplaced"/>
</dbReference>
<feature type="region of interest" description="Disordered" evidence="1">
    <location>
        <begin position="172"/>
        <end position="225"/>
    </location>
</feature>